<feature type="compositionally biased region" description="Basic and acidic residues" evidence="4">
    <location>
        <begin position="659"/>
        <end position="671"/>
    </location>
</feature>
<keyword evidence="5" id="KW-1133">Transmembrane helix</keyword>
<evidence type="ECO:0000256" key="2">
    <source>
        <dbReference type="ARBA" id="ARBA00022741"/>
    </source>
</evidence>
<keyword evidence="8" id="KW-1185">Reference proteome</keyword>
<feature type="domain" description="AIG1-type G" evidence="6">
    <location>
        <begin position="114"/>
        <end position="311"/>
    </location>
</feature>
<dbReference type="EMBL" id="JACTAM010000006">
    <property type="protein sequence ID" value="KAI2663154.1"/>
    <property type="molecule type" value="Genomic_DNA"/>
</dbReference>
<name>A0ABQ8MJW1_LABRO</name>
<dbReference type="SUPFAM" id="SSF52540">
    <property type="entry name" value="P-loop containing nucleoside triphosphate hydrolases"/>
    <property type="match status" value="2"/>
</dbReference>
<keyword evidence="5" id="KW-0472">Membrane</keyword>
<evidence type="ECO:0000256" key="5">
    <source>
        <dbReference type="SAM" id="Phobius"/>
    </source>
</evidence>
<dbReference type="PROSITE" id="PS51720">
    <property type="entry name" value="G_AIG1"/>
    <property type="match status" value="2"/>
</dbReference>
<feature type="region of interest" description="Disordered" evidence="4">
    <location>
        <begin position="359"/>
        <end position="381"/>
    </location>
</feature>
<feature type="compositionally biased region" description="Basic and acidic residues" evidence="4">
    <location>
        <begin position="362"/>
        <end position="376"/>
    </location>
</feature>
<dbReference type="Pfam" id="PF04548">
    <property type="entry name" value="AIG1"/>
    <property type="match status" value="2"/>
</dbReference>
<dbReference type="InterPro" id="IPR006703">
    <property type="entry name" value="G_AIG1"/>
</dbReference>
<comment type="similarity">
    <text evidence="1">Belongs to the TRAFAC class TrmE-Era-EngA-EngB-Septin-like GTPase superfamily. AIG1/Toc34/Toc159-like paraseptin GTPase family. IAN subfamily.</text>
</comment>
<feature type="compositionally biased region" description="Low complexity" evidence="4">
    <location>
        <begin position="697"/>
        <end position="708"/>
    </location>
</feature>
<evidence type="ECO:0000256" key="1">
    <source>
        <dbReference type="ARBA" id="ARBA00008535"/>
    </source>
</evidence>
<protein>
    <submittedName>
        <fullName evidence="7">GTPase IMAP family member 4</fullName>
    </submittedName>
</protein>
<keyword evidence="5" id="KW-0812">Transmembrane</keyword>
<feature type="compositionally biased region" description="Low complexity" evidence="4">
    <location>
        <begin position="423"/>
        <end position="440"/>
    </location>
</feature>
<dbReference type="Gene3D" id="3.40.50.300">
    <property type="entry name" value="P-loop containing nucleotide triphosphate hydrolases"/>
    <property type="match status" value="2"/>
</dbReference>
<evidence type="ECO:0000313" key="7">
    <source>
        <dbReference type="EMBL" id="KAI2663154.1"/>
    </source>
</evidence>
<dbReference type="PANTHER" id="PTHR10903:SF167">
    <property type="entry name" value="GTPASE IMAP FAMILY MEMBER 6-RELATED"/>
    <property type="match status" value="1"/>
</dbReference>
<dbReference type="PANTHER" id="PTHR10903">
    <property type="entry name" value="GTPASE, IMAP FAMILY MEMBER-RELATED"/>
    <property type="match status" value="1"/>
</dbReference>
<gene>
    <name evidence="7" type="ORF">H4Q32_011617</name>
</gene>
<feature type="region of interest" description="Disordered" evidence="4">
    <location>
        <begin position="659"/>
        <end position="708"/>
    </location>
</feature>
<evidence type="ECO:0000256" key="3">
    <source>
        <dbReference type="ARBA" id="ARBA00023134"/>
    </source>
</evidence>
<proteinExistence type="inferred from homology"/>
<keyword evidence="2" id="KW-0547">Nucleotide-binding</keyword>
<feature type="transmembrane region" description="Helical" evidence="5">
    <location>
        <begin position="722"/>
        <end position="753"/>
    </location>
</feature>
<dbReference type="Proteomes" id="UP000830375">
    <property type="component" value="Unassembled WGS sequence"/>
</dbReference>
<reference evidence="7 8" key="1">
    <citation type="submission" date="2022-01" db="EMBL/GenBank/DDBJ databases">
        <title>A high-quality chromosome-level genome assembly of rohu carp, Labeo rohita.</title>
        <authorList>
            <person name="Arick M.A. II"/>
            <person name="Hsu C.-Y."/>
            <person name="Magbanua Z."/>
            <person name="Pechanova O."/>
            <person name="Grover C."/>
            <person name="Miller E."/>
            <person name="Thrash A."/>
            <person name="Ezzel L."/>
            <person name="Alam S."/>
            <person name="Benzie J."/>
            <person name="Hamilton M."/>
            <person name="Karsi A."/>
            <person name="Lawrence M.L."/>
            <person name="Peterson D.G."/>
        </authorList>
    </citation>
    <scope>NUCLEOTIDE SEQUENCE [LARGE SCALE GENOMIC DNA]</scope>
    <source>
        <strain evidence="8">BAU-BD-2019</strain>
        <tissue evidence="7">Blood</tissue>
    </source>
</reference>
<evidence type="ECO:0000313" key="8">
    <source>
        <dbReference type="Proteomes" id="UP000830375"/>
    </source>
</evidence>
<comment type="caution">
    <text evidence="7">The sequence shown here is derived from an EMBL/GenBank/DDBJ whole genome shotgun (WGS) entry which is preliminary data.</text>
</comment>
<keyword evidence="3" id="KW-0342">GTP-binding</keyword>
<accession>A0ABQ8MJW1</accession>
<dbReference type="InterPro" id="IPR027417">
    <property type="entry name" value="P-loop_NTPase"/>
</dbReference>
<evidence type="ECO:0000256" key="4">
    <source>
        <dbReference type="SAM" id="MobiDB-lite"/>
    </source>
</evidence>
<feature type="domain" description="AIG1-type G" evidence="6">
    <location>
        <begin position="444"/>
        <end position="653"/>
    </location>
</feature>
<evidence type="ECO:0000259" key="6">
    <source>
        <dbReference type="PROSITE" id="PS51720"/>
    </source>
</evidence>
<feature type="region of interest" description="Disordered" evidence="4">
    <location>
        <begin position="417"/>
        <end position="440"/>
    </location>
</feature>
<sequence length="767" mass="84845">MSPVSSSRNRSGWFGWSGCGCISVIHTHGARSFLHPLLQVRRRGVWRVSDRHERRRTETLHTEIRRDGRTHTWISLIRLHDVYATSEVARIHSKYGSVQLTLSAERGAGSRGSLSELCLVLVGSIGCGKTMTADTLLGQTSAPGPSASSRVSQIRRGLSEGRRLSVVETPRWYWRGKEVEVDIQEETRRFLSSSVSGPFVFLILVPIGEFTEMEGRIPDQLERMFGPSVLGHTLVLLTCGEYLMGRSLDEYLRKEVGLQEVVRRCHGRCHVISNRKPEDKQQVEQMIQRNGGFQLLRDEETHRRDVREEQKTEMKLSATRDTMWNGGIGGKQTQINTFDKRTEETGSDETIETRLINGLQSRQHEGEETHGRHAPPEKSLSFKLNKEGALLSQMMEVPEVQYNQSFINTIHHSIKKVSDDSKPVSPLSSHSSSSSSNLLDDSSLPELRLVLLGRRGSGKSAAGNVILGCEMFDVHRDDVSAASQRCVKAKALLDDTRVSVVDTPDWFQSERSPEEVKGQISSCLALLAPGPHAFLLCIPVDRPARSELPALSALEGAFGPDAVRRHTIVLFTRSDLLPEGAGGVEQVEAYIASRRPEMLELVQKCGDRYHVLRRGNTDGRQSGGVKELLEKVQQTVKESGGDFYSCSPFRQNQEEIATVRRDRQRDRDRQNPSHSLDALKEEEEEVTSTVKGDRLDSAAPAPSPLRSAWETTSSCAGRVPKLLAVGALAGAALGVFLAGAVGGAVGAVLGSAVTEVGRRRYNKQKTE</sequence>
<organism evidence="7 8">
    <name type="scientific">Labeo rohita</name>
    <name type="common">Indian major carp</name>
    <name type="synonym">Cyprinus rohita</name>
    <dbReference type="NCBI Taxonomy" id="84645"/>
    <lineage>
        <taxon>Eukaryota</taxon>
        <taxon>Metazoa</taxon>
        <taxon>Chordata</taxon>
        <taxon>Craniata</taxon>
        <taxon>Vertebrata</taxon>
        <taxon>Euteleostomi</taxon>
        <taxon>Actinopterygii</taxon>
        <taxon>Neopterygii</taxon>
        <taxon>Teleostei</taxon>
        <taxon>Ostariophysi</taxon>
        <taxon>Cypriniformes</taxon>
        <taxon>Cyprinidae</taxon>
        <taxon>Labeoninae</taxon>
        <taxon>Labeonini</taxon>
        <taxon>Labeo</taxon>
    </lineage>
</organism>
<dbReference type="InterPro" id="IPR045058">
    <property type="entry name" value="GIMA/IAN/Toc"/>
</dbReference>